<dbReference type="EMBL" id="LT985188">
    <property type="protein sequence ID" value="SPD86334.1"/>
    <property type="molecule type" value="Genomic_DNA"/>
</dbReference>
<dbReference type="Proteomes" id="UP000238164">
    <property type="component" value="Chromosome 1"/>
</dbReference>
<dbReference type="Pfam" id="PF00378">
    <property type="entry name" value="ECH_1"/>
    <property type="match status" value="1"/>
</dbReference>
<dbReference type="Gene3D" id="3.90.226.10">
    <property type="entry name" value="2-enoyl-CoA Hydratase, Chain A, domain 1"/>
    <property type="match status" value="1"/>
</dbReference>
<gene>
    <name evidence="2" type="ORF">MPLG2_1298</name>
</gene>
<proteinExistence type="inferred from homology"/>
<dbReference type="OrthoDB" id="4470569at2"/>
<accession>A0A2N9JFY4</accession>
<dbReference type="KEGG" id="mgg:MPLG2_1298"/>
<dbReference type="RefSeq" id="WP_105185356.1">
    <property type="nucleotide sequence ID" value="NZ_BAAAGO010000018.1"/>
</dbReference>
<dbReference type="InterPro" id="IPR001753">
    <property type="entry name" value="Enoyl-CoA_hydra/iso"/>
</dbReference>
<protein>
    <submittedName>
        <fullName evidence="2">Enoyl-CoA hydratase</fullName>
    </submittedName>
</protein>
<dbReference type="Gene3D" id="1.10.12.10">
    <property type="entry name" value="Lyase 2-enoyl-coa Hydratase, Chain A, domain 2"/>
    <property type="match status" value="1"/>
</dbReference>
<evidence type="ECO:0000313" key="3">
    <source>
        <dbReference type="Proteomes" id="UP000238164"/>
    </source>
</evidence>
<evidence type="ECO:0000256" key="1">
    <source>
        <dbReference type="ARBA" id="ARBA00005254"/>
    </source>
</evidence>
<comment type="similarity">
    <text evidence="1">Belongs to the enoyl-CoA hydratase/isomerase family.</text>
</comment>
<reference evidence="2 3" key="1">
    <citation type="submission" date="2018-02" db="EMBL/GenBank/DDBJ databases">
        <authorList>
            <person name="Cohen D.B."/>
            <person name="Kent A.D."/>
        </authorList>
    </citation>
    <scope>NUCLEOTIDE SEQUENCE [LARGE SCALE GENOMIC DNA]</scope>
    <source>
        <strain evidence="2">1</strain>
    </source>
</reference>
<sequence length="259" mass="27269">MSDDRVLVERRGHLLLIGLNRPDKRNAADLAMLHELARAYAVLHTDPELRVGVVHAVGDHFTGGLDLADVGPGLVSGQLDLVPSGGIDPWGLVTEPVAKPVVLAAQGTCLTLGVELALAADVVVAADSTRFAQLEVARGIMAFGGATIRLPRLGWGDAMRWLLTGDFFDAAEALRIGLVQQVVPHGEQVDAAIAIAERIAAQAPLAVQATLANARLALHDPQAAADRLRRLVAMLAGTQDAQSAMTAFLSGRPIDFEGR</sequence>
<dbReference type="CDD" id="cd06558">
    <property type="entry name" value="crotonase-like"/>
    <property type="match status" value="1"/>
</dbReference>
<dbReference type="NCBIfam" id="NF005126">
    <property type="entry name" value="PRK06563.1"/>
    <property type="match status" value="1"/>
</dbReference>
<dbReference type="PANTHER" id="PTHR43802:SF1">
    <property type="entry name" value="IP11341P-RELATED"/>
    <property type="match status" value="1"/>
</dbReference>
<dbReference type="InterPro" id="IPR014748">
    <property type="entry name" value="Enoyl-CoA_hydra_C"/>
</dbReference>
<dbReference type="AlphaFoldDB" id="A0A2N9JFY4"/>
<dbReference type="GO" id="GO:0003824">
    <property type="term" value="F:catalytic activity"/>
    <property type="evidence" value="ECO:0007669"/>
    <property type="project" value="UniProtKB-ARBA"/>
</dbReference>
<evidence type="ECO:0000313" key="2">
    <source>
        <dbReference type="EMBL" id="SPD86334.1"/>
    </source>
</evidence>
<name>A0A2N9JFY4_9ACTN</name>
<dbReference type="PANTHER" id="PTHR43802">
    <property type="entry name" value="ENOYL-COA HYDRATASE"/>
    <property type="match status" value="1"/>
</dbReference>
<organism evidence="2 3">
    <name type="scientific">Micropruina glycogenica</name>
    <dbReference type="NCBI Taxonomy" id="75385"/>
    <lineage>
        <taxon>Bacteria</taxon>
        <taxon>Bacillati</taxon>
        <taxon>Actinomycetota</taxon>
        <taxon>Actinomycetes</taxon>
        <taxon>Propionibacteriales</taxon>
        <taxon>Nocardioidaceae</taxon>
        <taxon>Micropruina</taxon>
    </lineage>
</organism>
<dbReference type="InterPro" id="IPR029045">
    <property type="entry name" value="ClpP/crotonase-like_dom_sf"/>
</dbReference>
<dbReference type="SUPFAM" id="SSF52096">
    <property type="entry name" value="ClpP/crotonase"/>
    <property type="match status" value="1"/>
</dbReference>
<keyword evidence="3" id="KW-1185">Reference proteome</keyword>